<evidence type="ECO:0000256" key="5">
    <source>
        <dbReference type="ARBA" id="ARBA00023136"/>
    </source>
</evidence>
<feature type="transmembrane region" description="Helical" evidence="6">
    <location>
        <begin position="112"/>
        <end position="137"/>
    </location>
</feature>
<dbReference type="InterPro" id="IPR017039">
    <property type="entry name" value="Virul_fac_BrkB"/>
</dbReference>
<dbReference type="PANTHER" id="PTHR30213">
    <property type="entry name" value="INNER MEMBRANE PROTEIN YHJD"/>
    <property type="match status" value="1"/>
</dbReference>
<dbReference type="KEGG" id="gji:H1R19_08475"/>
<evidence type="ECO:0000256" key="4">
    <source>
        <dbReference type="ARBA" id="ARBA00022989"/>
    </source>
</evidence>
<proteinExistence type="predicted"/>
<dbReference type="Pfam" id="PF03631">
    <property type="entry name" value="Virul_fac_BrkB"/>
    <property type="match status" value="1"/>
</dbReference>
<evidence type="ECO:0000256" key="1">
    <source>
        <dbReference type="ARBA" id="ARBA00004651"/>
    </source>
</evidence>
<name>A0A7D7RD10_9ACTN</name>
<feature type="transmembrane region" description="Helical" evidence="6">
    <location>
        <begin position="329"/>
        <end position="349"/>
    </location>
</feature>
<evidence type="ECO:0000256" key="3">
    <source>
        <dbReference type="ARBA" id="ARBA00022692"/>
    </source>
</evidence>
<feature type="transmembrane region" description="Helical" evidence="6">
    <location>
        <begin position="199"/>
        <end position="221"/>
    </location>
</feature>
<organism evidence="7 8">
    <name type="scientific">Gordonia jinghuaiqii</name>
    <dbReference type="NCBI Taxonomy" id="2758710"/>
    <lineage>
        <taxon>Bacteria</taxon>
        <taxon>Bacillati</taxon>
        <taxon>Actinomycetota</taxon>
        <taxon>Actinomycetes</taxon>
        <taxon>Mycobacteriales</taxon>
        <taxon>Gordoniaceae</taxon>
        <taxon>Gordonia</taxon>
    </lineage>
</organism>
<accession>A0A7D7RD10</accession>
<dbReference type="PANTHER" id="PTHR30213:SF1">
    <property type="entry name" value="INNER MEMBRANE PROTEIN YHJD"/>
    <property type="match status" value="1"/>
</dbReference>
<dbReference type="RefSeq" id="WP_219851193.1">
    <property type="nucleotide sequence ID" value="NZ_CP059491.1"/>
</dbReference>
<comment type="subcellular location">
    <subcellularLocation>
        <location evidence="1">Cell membrane</location>
        <topology evidence="1">Multi-pass membrane protein</topology>
    </subcellularLocation>
</comment>
<keyword evidence="3 6" id="KW-0812">Transmembrane</keyword>
<dbReference type="GO" id="GO:0005886">
    <property type="term" value="C:plasma membrane"/>
    <property type="evidence" value="ECO:0007669"/>
    <property type="project" value="UniProtKB-SubCell"/>
</dbReference>
<dbReference type="Proteomes" id="UP000515663">
    <property type="component" value="Chromosome"/>
</dbReference>
<evidence type="ECO:0000313" key="7">
    <source>
        <dbReference type="EMBL" id="QMT03130.1"/>
    </source>
</evidence>
<sequence length="354" mass="37170">MTSAIDSAKSAVDKGKSSFTTARERWPAIDHLVKTVERYNDRRGNVYAAAISFNGILALVPIIMVVFSVAAFVLASQPQLLEDLQQAVVDAAPGETGEQLSKVIDSAIASRAAVGIVGLIGAAFTGIGWISGVRVAFTEMYGGRVDRNPVTSKVGDLVTFALLGIAFAATMAVTALGNSGLTRTVLSWVGLDDASWASIVIRVVAIGVSVFASWALFTFVLARLPLVPLPMTHTMKAGLVIAIAFELMKSLGGLYLRTVLGSPAGVAFGPVFGVMVFAYLASRVVLYATAWCATDQINENYQVEEDPDAELRRPVVISPTVEVSPTPRAGTLAAAAGVGAALSALIGWLSRRGR</sequence>
<keyword evidence="8" id="KW-1185">Reference proteome</keyword>
<feature type="transmembrane region" description="Helical" evidence="6">
    <location>
        <begin position="46"/>
        <end position="75"/>
    </location>
</feature>
<keyword evidence="4 6" id="KW-1133">Transmembrane helix</keyword>
<feature type="transmembrane region" description="Helical" evidence="6">
    <location>
        <begin position="157"/>
        <end position="178"/>
    </location>
</feature>
<evidence type="ECO:0000256" key="2">
    <source>
        <dbReference type="ARBA" id="ARBA00022475"/>
    </source>
</evidence>
<evidence type="ECO:0000256" key="6">
    <source>
        <dbReference type="SAM" id="Phobius"/>
    </source>
</evidence>
<keyword evidence="5 6" id="KW-0472">Membrane</keyword>
<dbReference type="EMBL" id="CP059491">
    <property type="protein sequence ID" value="QMT03130.1"/>
    <property type="molecule type" value="Genomic_DNA"/>
</dbReference>
<gene>
    <name evidence="7" type="ORF">H1R19_08475</name>
</gene>
<dbReference type="AlphaFoldDB" id="A0A7D7RD10"/>
<evidence type="ECO:0000313" key="8">
    <source>
        <dbReference type="Proteomes" id="UP000515663"/>
    </source>
</evidence>
<reference evidence="8" key="1">
    <citation type="submission" date="2020-07" db="EMBL/GenBank/DDBJ databases">
        <title>novel species isolated from the respiratory tract of Marmot.</title>
        <authorList>
            <person name="Zhang G."/>
        </authorList>
    </citation>
    <scope>NUCLEOTIDE SEQUENCE [LARGE SCALE GENOMIC DNA]</scope>
    <source>
        <strain evidence="8">686</strain>
    </source>
</reference>
<protein>
    <submittedName>
        <fullName evidence="7">YihY/virulence factor BrkB family protein</fullName>
    </submittedName>
</protein>
<feature type="transmembrane region" description="Helical" evidence="6">
    <location>
        <begin position="259"/>
        <end position="281"/>
    </location>
</feature>
<keyword evidence="2" id="KW-1003">Cell membrane</keyword>